<dbReference type="EMBL" id="CP003179">
    <property type="protein sequence ID" value="AEW03836.1"/>
    <property type="molecule type" value="Genomic_DNA"/>
</dbReference>
<evidence type="ECO:0000313" key="3">
    <source>
        <dbReference type="EMBL" id="AEW03836.1"/>
    </source>
</evidence>
<dbReference type="Proteomes" id="UP000005439">
    <property type="component" value="Chromosome"/>
</dbReference>
<organism evidence="3 4">
    <name type="scientific">Sulfobacillus acidophilus (strain ATCC 700253 / DSM 10332 / NAL)</name>
    <dbReference type="NCBI Taxonomy" id="679936"/>
    <lineage>
        <taxon>Bacteria</taxon>
        <taxon>Bacillati</taxon>
        <taxon>Bacillota</taxon>
        <taxon>Clostridia</taxon>
        <taxon>Eubacteriales</taxon>
        <taxon>Clostridiales Family XVII. Incertae Sedis</taxon>
        <taxon>Sulfobacillus</taxon>
    </lineage>
</organism>
<feature type="transmembrane region" description="Helical" evidence="1">
    <location>
        <begin position="12"/>
        <end position="29"/>
    </location>
</feature>
<evidence type="ECO:0000259" key="2">
    <source>
        <dbReference type="Pfam" id="PF11127"/>
    </source>
</evidence>
<feature type="transmembrane region" description="Helical" evidence="1">
    <location>
        <begin position="35"/>
        <end position="59"/>
    </location>
</feature>
<dbReference type="Pfam" id="PF11127">
    <property type="entry name" value="YgaP-like_TM"/>
    <property type="match status" value="1"/>
</dbReference>
<evidence type="ECO:0000313" key="4">
    <source>
        <dbReference type="Proteomes" id="UP000005439"/>
    </source>
</evidence>
<proteinExistence type="predicted"/>
<dbReference type="AlphaFoldDB" id="G8TWY8"/>
<keyword evidence="4" id="KW-1185">Reference proteome</keyword>
<name>G8TWY8_SULAD</name>
<accession>G8TWY8</accession>
<keyword evidence="1" id="KW-0472">Membrane</keyword>
<reference evidence="4" key="1">
    <citation type="submission" date="2011-12" db="EMBL/GenBank/DDBJ databases">
        <title>The complete genome of chromosome of Sulfobacillus acidophilus DSM 10332.</title>
        <authorList>
            <person name="Lucas S."/>
            <person name="Han J."/>
            <person name="Lapidus A."/>
            <person name="Bruce D."/>
            <person name="Goodwin L."/>
            <person name="Pitluck S."/>
            <person name="Peters L."/>
            <person name="Kyrpides N."/>
            <person name="Mavromatis K."/>
            <person name="Ivanova N."/>
            <person name="Mikhailova N."/>
            <person name="Chertkov O."/>
            <person name="Saunders E."/>
            <person name="Detter J.C."/>
            <person name="Tapia R."/>
            <person name="Han C."/>
            <person name="Land M."/>
            <person name="Hauser L."/>
            <person name="Markowitz V."/>
            <person name="Cheng J.-F."/>
            <person name="Hugenholtz P."/>
            <person name="Woyke T."/>
            <person name="Wu D."/>
            <person name="Pukall R."/>
            <person name="Gehrich-Schroeter G."/>
            <person name="Schneider S."/>
            <person name="Klenk H.-P."/>
            <person name="Eisen J.A."/>
        </authorList>
    </citation>
    <scope>NUCLEOTIDE SEQUENCE [LARGE SCALE GENOMIC DNA]</scope>
    <source>
        <strain evidence="4">ATCC 700253 / DSM 10332 / NAL</strain>
    </source>
</reference>
<dbReference type="STRING" id="679936.Sulac_0267"/>
<gene>
    <name evidence="3" type="ordered locus">Sulac_0267</name>
</gene>
<reference evidence="3 4" key="2">
    <citation type="journal article" date="2012" name="Stand. Genomic Sci.">
        <title>Complete genome sequence of the moderately thermophilic mineral-sulfide-oxidizing firmicute Sulfobacillus acidophilus type strain (NAL(T)).</title>
        <authorList>
            <person name="Anderson I."/>
            <person name="Chertkov O."/>
            <person name="Chen A."/>
            <person name="Saunders E."/>
            <person name="Lapidus A."/>
            <person name="Nolan M."/>
            <person name="Lucas S."/>
            <person name="Hammon N."/>
            <person name="Deshpande S."/>
            <person name="Cheng J.F."/>
            <person name="Han C."/>
            <person name="Tapia R."/>
            <person name="Goodwin L.A."/>
            <person name="Pitluck S."/>
            <person name="Liolios K."/>
            <person name="Pagani I."/>
            <person name="Ivanova N."/>
            <person name="Mikhailova N."/>
            <person name="Pati A."/>
            <person name="Palaniappan K."/>
            <person name="Land M."/>
            <person name="Pan C."/>
            <person name="Rohde M."/>
            <person name="Pukall R."/>
            <person name="Goker M."/>
            <person name="Detter J.C."/>
            <person name="Woyke T."/>
            <person name="Bristow J."/>
            <person name="Eisen J.A."/>
            <person name="Markowitz V."/>
            <person name="Hugenholtz P."/>
            <person name="Kyrpides N.C."/>
            <person name="Klenk H.P."/>
            <person name="Mavromatis K."/>
        </authorList>
    </citation>
    <scope>NUCLEOTIDE SEQUENCE [LARGE SCALE GENOMIC DNA]</scope>
    <source>
        <strain evidence="4">ATCC 700253 / DSM 10332 / NAL</strain>
    </source>
</reference>
<dbReference type="KEGG" id="sap:Sulac_0267"/>
<keyword evidence="1" id="KW-0812">Transmembrane</keyword>
<evidence type="ECO:0000256" key="1">
    <source>
        <dbReference type="SAM" id="Phobius"/>
    </source>
</evidence>
<dbReference type="HOGENOM" id="CLU_176022_4_1_9"/>
<feature type="domain" description="Inner membrane protein YgaP-like transmembrane" evidence="2">
    <location>
        <begin position="1"/>
        <end position="66"/>
    </location>
</feature>
<protein>
    <recommendedName>
        <fullName evidence="2">Inner membrane protein YgaP-like transmembrane domain-containing protein</fullName>
    </recommendedName>
</protein>
<sequence length="71" mass="7582">MPQNESTTDRIIRIVIGLVLGYGAFNHWGGSVGTWIFGILAVVAIITGITGFCGLYRLFGISTCPVPPKKS</sequence>
<dbReference type="PATRIC" id="fig|679936.5.peg.273"/>
<dbReference type="InterPro" id="IPR021309">
    <property type="entry name" value="YgaP-like_TM"/>
</dbReference>
<keyword evidence="1" id="KW-1133">Transmembrane helix</keyword>